<dbReference type="InterPro" id="IPR019886">
    <property type="entry name" value="Na_symporter_ssu"/>
</dbReference>
<organism evidence="3 4">
    <name type="scientific">Thalassotalea castellviae</name>
    <dbReference type="NCBI Taxonomy" id="3075612"/>
    <lineage>
        <taxon>Bacteria</taxon>
        <taxon>Pseudomonadati</taxon>
        <taxon>Pseudomonadota</taxon>
        <taxon>Gammaproteobacteria</taxon>
        <taxon>Alteromonadales</taxon>
        <taxon>Colwelliaceae</taxon>
        <taxon>Thalassotalea</taxon>
    </lineage>
</organism>
<keyword evidence="4" id="KW-1185">Reference proteome</keyword>
<protein>
    <submittedName>
        <fullName evidence="3">DUF4212 domain-containing protein</fullName>
    </submittedName>
</protein>
<keyword evidence="1" id="KW-0472">Membrane</keyword>
<evidence type="ECO:0000259" key="2">
    <source>
        <dbReference type="Pfam" id="PF13937"/>
    </source>
</evidence>
<reference evidence="3 4" key="1">
    <citation type="submission" date="2023-09" db="EMBL/GenBank/DDBJ databases">
        <authorList>
            <person name="Rey-Velasco X."/>
        </authorList>
    </citation>
    <scope>NUCLEOTIDE SEQUENCE [LARGE SCALE GENOMIC DNA]</scope>
    <source>
        <strain evidence="3 4">W431</strain>
    </source>
</reference>
<dbReference type="RefSeq" id="WP_311581748.1">
    <property type="nucleotide sequence ID" value="NZ_JAVRIF010000005.1"/>
</dbReference>
<dbReference type="Pfam" id="PF13937">
    <property type="entry name" value="DUF4212"/>
    <property type="match status" value="1"/>
</dbReference>
<dbReference type="EMBL" id="JAVRIF010000005">
    <property type="protein sequence ID" value="MDT0604191.1"/>
    <property type="molecule type" value="Genomic_DNA"/>
</dbReference>
<feature type="transmembrane region" description="Helical" evidence="1">
    <location>
        <begin position="49"/>
        <end position="68"/>
    </location>
</feature>
<dbReference type="Proteomes" id="UP001266357">
    <property type="component" value="Unassembled WGS sequence"/>
</dbReference>
<feature type="domain" description="Sodium symporter small subunit" evidence="2">
    <location>
        <begin position="5"/>
        <end position="81"/>
    </location>
</feature>
<feature type="transmembrane region" description="Helical" evidence="1">
    <location>
        <begin position="12"/>
        <end position="34"/>
    </location>
</feature>
<name>A0ABU3A1Y1_9GAMM</name>
<sequence length="83" mass="9785">MEDKQSYWSENLRLIFICLAIWFVVSFGFGLLLVEPLNEIRLGGYKLGFWFAQQGSIYTFVGLIFWYGKKMNDLDKKYNVEDA</sequence>
<gene>
    <name evidence="3" type="ORF">RM573_11355</name>
</gene>
<dbReference type="NCBIfam" id="TIGR03647">
    <property type="entry name" value="Na_symport_sm"/>
    <property type="match status" value="1"/>
</dbReference>
<evidence type="ECO:0000313" key="3">
    <source>
        <dbReference type="EMBL" id="MDT0604191.1"/>
    </source>
</evidence>
<comment type="caution">
    <text evidence="3">The sequence shown here is derived from an EMBL/GenBank/DDBJ whole genome shotgun (WGS) entry which is preliminary data.</text>
</comment>
<accession>A0ABU3A1Y1</accession>
<keyword evidence="1" id="KW-1133">Transmembrane helix</keyword>
<evidence type="ECO:0000313" key="4">
    <source>
        <dbReference type="Proteomes" id="UP001266357"/>
    </source>
</evidence>
<evidence type="ECO:0000256" key="1">
    <source>
        <dbReference type="SAM" id="Phobius"/>
    </source>
</evidence>
<proteinExistence type="predicted"/>
<keyword evidence="1" id="KW-0812">Transmembrane</keyword>